<organism evidence="4 5">
    <name type="scientific">Luedemannella flava</name>
    <dbReference type="NCBI Taxonomy" id="349316"/>
    <lineage>
        <taxon>Bacteria</taxon>
        <taxon>Bacillati</taxon>
        <taxon>Actinomycetota</taxon>
        <taxon>Actinomycetes</taxon>
        <taxon>Micromonosporales</taxon>
        <taxon>Micromonosporaceae</taxon>
        <taxon>Luedemannella</taxon>
    </lineage>
</organism>
<keyword evidence="5" id="KW-1185">Reference proteome</keyword>
<comment type="caution">
    <text evidence="4">The sequence shown here is derived from an EMBL/GenBank/DDBJ whole genome shotgun (WGS) entry which is preliminary data.</text>
</comment>
<gene>
    <name evidence="4" type="ORF">GCM10009682_51490</name>
</gene>
<evidence type="ECO:0000259" key="3">
    <source>
        <dbReference type="Pfam" id="PF13439"/>
    </source>
</evidence>
<name>A0ABN2MGR0_9ACTN</name>
<evidence type="ECO:0000256" key="2">
    <source>
        <dbReference type="ARBA" id="ARBA00022679"/>
    </source>
</evidence>
<dbReference type="InterPro" id="IPR028098">
    <property type="entry name" value="Glyco_trans_4-like_N"/>
</dbReference>
<accession>A0ABN2MGR0</accession>
<reference evidence="4 5" key="1">
    <citation type="journal article" date="2019" name="Int. J. Syst. Evol. Microbiol.">
        <title>The Global Catalogue of Microorganisms (GCM) 10K type strain sequencing project: providing services to taxonomists for standard genome sequencing and annotation.</title>
        <authorList>
            <consortium name="The Broad Institute Genomics Platform"/>
            <consortium name="The Broad Institute Genome Sequencing Center for Infectious Disease"/>
            <person name="Wu L."/>
            <person name="Ma J."/>
        </authorList>
    </citation>
    <scope>NUCLEOTIDE SEQUENCE [LARGE SCALE GENOMIC DNA]</scope>
    <source>
        <strain evidence="4 5">JCM 13250</strain>
    </source>
</reference>
<sequence length="377" mass="40046">MPISYGFLSTYPPTQCGLATFTSALLRGLTRAGSGVSAGVVRVVDSPVMSSSPEVVAQLRTRSTRGHGVAAEALNTFDVAVVQHEYGIYGGQDGDQVLSVLDEVRVPVVVVAHTVLARPTSHQRQVLEQVTRAAAAVVTMTHAARDRLVNGYTVNADKVVVIPHGAPVRSGPYLRLPGQRPLILTWGLLGPGKGIEWAIDAMHHVRRVTPSPAYIVAGQTHPRVRQLHGETYRLHLAERARIVGVTNNVRFEGAYMDEPSLTRLIRRADVVLLPYDSREQVTSGVLVEAVAAGIPVVATAFPHATELLSGGAGLVVPHGDSAAIGAALLRVLTEPGLAQQMSTEASRLSPTLLWPAVAARYQSLAAELLANRTVALG</sequence>
<evidence type="ECO:0000313" key="4">
    <source>
        <dbReference type="EMBL" id="GAA1825090.1"/>
    </source>
</evidence>
<protein>
    <submittedName>
        <fullName evidence="4">Glycosyltransferase</fullName>
    </submittedName>
</protein>
<dbReference type="PANTHER" id="PTHR12526:SF572">
    <property type="entry name" value="BLL5144 PROTEIN"/>
    <property type="match status" value="1"/>
</dbReference>
<dbReference type="SUPFAM" id="SSF53756">
    <property type="entry name" value="UDP-Glycosyltransferase/glycogen phosphorylase"/>
    <property type="match status" value="1"/>
</dbReference>
<dbReference type="Gene3D" id="3.40.50.2000">
    <property type="entry name" value="Glycogen Phosphorylase B"/>
    <property type="match status" value="2"/>
</dbReference>
<evidence type="ECO:0000313" key="5">
    <source>
        <dbReference type="Proteomes" id="UP001500218"/>
    </source>
</evidence>
<dbReference type="EMBL" id="BAAALT010000215">
    <property type="protein sequence ID" value="GAA1825090.1"/>
    <property type="molecule type" value="Genomic_DNA"/>
</dbReference>
<dbReference type="Pfam" id="PF13439">
    <property type="entry name" value="Glyco_transf_4"/>
    <property type="match status" value="1"/>
</dbReference>
<proteinExistence type="predicted"/>
<feature type="domain" description="Glycosyltransferase subfamily 4-like N-terminal" evidence="3">
    <location>
        <begin position="98"/>
        <end position="166"/>
    </location>
</feature>
<dbReference type="Pfam" id="PF13692">
    <property type="entry name" value="Glyco_trans_1_4"/>
    <property type="match status" value="1"/>
</dbReference>
<keyword evidence="2" id="KW-0808">Transferase</keyword>
<evidence type="ECO:0000256" key="1">
    <source>
        <dbReference type="ARBA" id="ARBA00022676"/>
    </source>
</evidence>
<keyword evidence="1" id="KW-0328">Glycosyltransferase</keyword>
<dbReference type="PANTHER" id="PTHR12526">
    <property type="entry name" value="GLYCOSYLTRANSFERASE"/>
    <property type="match status" value="1"/>
</dbReference>
<dbReference type="Proteomes" id="UP001500218">
    <property type="component" value="Unassembled WGS sequence"/>
</dbReference>